<name>A0ABV0VUX1_9TELE</name>
<dbReference type="Proteomes" id="UP001444071">
    <property type="component" value="Unassembled WGS sequence"/>
</dbReference>
<protein>
    <recommendedName>
        <fullName evidence="4">Transmembrane protein</fullName>
    </recommendedName>
</protein>
<accession>A0ABV0VUX1</accession>
<reference evidence="2 3" key="1">
    <citation type="submission" date="2021-06" db="EMBL/GenBank/DDBJ databases">
        <authorList>
            <person name="Palmer J.M."/>
        </authorList>
    </citation>
    <scope>NUCLEOTIDE SEQUENCE [LARGE SCALE GENOMIC DNA]</scope>
    <source>
        <strain evidence="2 3">XR_2019</strain>
        <tissue evidence="2">Muscle</tissue>
    </source>
</reference>
<evidence type="ECO:0000256" key="1">
    <source>
        <dbReference type="SAM" id="Phobius"/>
    </source>
</evidence>
<keyword evidence="1" id="KW-0472">Membrane</keyword>
<evidence type="ECO:0000313" key="2">
    <source>
        <dbReference type="EMBL" id="MEQ2261016.1"/>
    </source>
</evidence>
<feature type="transmembrane region" description="Helical" evidence="1">
    <location>
        <begin position="183"/>
        <end position="201"/>
    </location>
</feature>
<keyword evidence="1" id="KW-1133">Transmembrane helix</keyword>
<organism evidence="2 3">
    <name type="scientific">Xenotaenia resolanae</name>
    <dbReference type="NCBI Taxonomy" id="208358"/>
    <lineage>
        <taxon>Eukaryota</taxon>
        <taxon>Metazoa</taxon>
        <taxon>Chordata</taxon>
        <taxon>Craniata</taxon>
        <taxon>Vertebrata</taxon>
        <taxon>Euteleostomi</taxon>
        <taxon>Actinopterygii</taxon>
        <taxon>Neopterygii</taxon>
        <taxon>Teleostei</taxon>
        <taxon>Neoteleostei</taxon>
        <taxon>Acanthomorphata</taxon>
        <taxon>Ovalentaria</taxon>
        <taxon>Atherinomorphae</taxon>
        <taxon>Cyprinodontiformes</taxon>
        <taxon>Goodeidae</taxon>
        <taxon>Xenotaenia</taxon>
    </lineage>
</organism>
<evidence type="ECO:0000313" key="3">
    <source>
        <dbReference type="Proteomes" id="UP001444071"/>
    </source>
</evidence>
<proteinExistence type="predicted"/>
<comment type="caution">
    <text evidence="2">The sequence shown here is derived from an EMBL/GenBank/DDBJ whole genome shotgun (WGS) entry which is preliminary data.</text>
</comment>
<sequence>MFKLQQTALRTGIEKADNKIFRIATYKKSLNSSRLLHIPLVTFKYALHMKVYSPNLNIKHHLVFGNGKENAKTYYFFLNIFISTFFKVIHVLHIKFFFIFRFFSSSLLDVGMLSGGRGERDRSTQQNRPAAAFSTAYRYGSRVRRKKCEQKKNPKKICTNASVDSRNQRSSHLMACDASQCHTLYLLSMGSFFFIILFYFFRHTNNSHYIILPN</sequence>
<evidence type="ECO:0008006" key="4">
    <source>
        <dbReference type="Google" id="ProtNLM"/>
    </source>
</evidence>
<gene>
    <name evidence="2" type="ORF">XENORESO_004367</name>
</gene>
<feature type="transmembrane region" description="Helical" evidence="1">
    <location>
        <begin position="76"/>
        <end position="103"/>
    </location>
</feature>
<keyword evidence="3" id="KW-1185">Reference proteome</keyword>
<keyword evidence="1" id="KW-0812">Transmembrane</keyword>
<dbReference type="EMBL" id="JAHRIM010011772">
    <property type="protein sequence ID" value="MEQ2261016.1"/>
    <property type="molecule type" value="Genomic_DNA"/>
</dbReference>